<dbReference type="Pfam" id="PF03221">
    <property type="entry name" value="HTH_Tnp_Tc5"/>
    <property type="match status" value="1"/>
</dbReference>
<evidence type="ECO:0000256" key="2">
    <source>
        <dbReference type="SAM" id="MobiDB-lite"/>
    </source>
</evidence>
<dbReference type="OrthoDB" id="3786717at2759"/>
<dbReference type="InterPro" id="IPR041188">
    <property type="entry name" value="HTH_ABP1_N"/>
</dbReference>
<feature type="region of interest" description="Disordered" evidence="2">
    <location>
        <begin position="1"/>
        <end position="63"/>
    </location>
</feature>
<feature type="domain" description="HTH CENPB-type" evidence="3">
    <location>
        <begin position="68"/>
        <end position="137"/>
    </location>
</feature>
<keyword evidence="1" id="KW-0238">DNA-binding</keyword>
<dbReference type="InterPro" id="IPR009057">
    <property type="entry name" value="Homeodomain-like_sf"/>
</dbReference>
<feature type="compositionally biased region" description="Basic and acidic residues" evidence="2">
    <location>
        <begin position="52"/>
        <end position="61"/>
    </location>
</feature>
<dbReference type="PROSITE" id="PS51253">
    <property type="entry name" value="HTH_CENPB"/>
    <property type="match status" value="1"/>
</dbReference>
<evidence type="ECO:0000313" key="4">
    <source>
        <dbReference type="EMBL" id="KAF1952508.1"/>
    </source>
</evidence>
<dbReference type="Proteomes" id="UP000800035">
    <property type="component" value="Unassembled WGS sequence"/>
</dbReference>
<evidence type="ECO:0000313" key="5">
    <source>
        <dbReference type="Proteomes" id="UP000800035"/>
    </source>
</evidence>
<dbReference type="AlphaFoldDB" id="A0A6A5TJF5"/>
<evidence type="ECO:0000259" key="3">
    <source>
        <dbReference type="PROSITE" id="PS51253"/>
    </source>
</evidence>
<evidence type="ECO:0000256" key="1">
    <source>
        <dbReference type="ARBA" id="ARBA00023125"/>
    </source>
</evidence>
<dbReference type="GO" id="GO:0003677">
    <property type="term" value="F:DNA binding"/>
    <property type="evidence" value="ECO:0007669"/>
    <property type="project" value="UniProtKB-KW"/>
</dbReference>
<dbReference type="SMART" id="SM00674">
    <property type="entry name" value="CENPB"/>
    <property type="match status" value="1"/>
</dbReference>
<protein>
    <submittedName>
        <fullName evidence="4">CenpB-DNA-bind-domain-containing protein</fullName>
    </submittedName>
</protein>
<name>A0A6A5TJF5_9PLEO</name>
<dbReference type="SUPFAM" id="SSF46689">
    <property type="entry name" value="Homeodomain-like"/>
    <property type="match status" value="2"/>
</dbReference>
<dbReference type="Pfam" id="PF18107">
    <property type="entry name" value="HTH_ABP1_N"/>
    <property type="match status" value="1"/>
</dbReference>
<dbReference type="EMBL" id="ML977010">
    <property type="protein sequence ID" value="KAF1952508.1"/>
    <property type="molecule type" value="Genomic_DNA"/>
</dbReference>
<sequence>MATQSAISDAERRSLRQFYSSQKPRPTQKAMRSWFEEKYGRKPSQSTVSESLSDRYKHLDDSPLPSRAVYRTRFGKWPLLEQVLFSWQQQLQAQGSLVSGDLLAEKAREVWALLPEYASTPQPEFSQGWLSRFKSRY</sequence>
<keyword evidence="5" id="KW-1185">Reference proteome</keyword>
<dbReference type="InterPro" id="IPR006600">
    <property type="entry name" value="HTH_CenpB_DNA-bd_dom"/>
</dbReference>
<feature type="non-terminal residue" evidence="4">
    <location>
        <position position="137"/>
    </location>
</feature>
<gene>
    <name evidence="4" type="ORF">CC80DRAFT_422454</name>
</gene>
<proteinExistence type="predicted"/>
<organism evidence="4 5">
    <name type="scientific">Byssothecium circinans</name>
    <dbReference type="NCBI Taxonomy" id="147558"/>
    <lineage>
        <taxon>Eukaryota</taxon>
        <taxon>Fungi</taxon>
        <taxon>Dikarya</taxon>
        <taxon>Ascomycota</taxon>
        <taxon>Pezizomycotina</taxon>
        <taxon>Dothideomycetes</taxon>
        <taxon>Pleosporomycetidae</taxon>
        <taxon>Pleosporales</taxon>
        <taxon>Massarineae</taxon>
        <taxon>Massarinaceae</taxon>
        <taxon>Byssothecium</taxon>
    </lineage>
</organism>
<dbReference type="Gene3D" id="1.10.10.60">
    <property type="entry name" value="Homeodomain-like"/>
    <property type="match status" value="2"/>
</dbReference>
<reference evidence="4" key="1">
    <citation type="journal article" date="2020" name="Stud. Mycol.">
        <title>101 Dothideomycetes genomes: a test case for predicting lifestyles and emergence of pathogens.</title>
        <authorList>
            <person name="Haridas S."/>
            <person name="Albert R."/>
            <person name="Binder M."/>
            <person name="Bloem J."/>
            <person name="Labutti K."/>
            <person name="Salamov A."/>
            <person name="Andreopoulos B."/>
            <person name="Baker S."/>
            <person name="Barry K."/>
            <person name="Bills G."/>
            <person name="Bluhm B."/>
            <person name="Cannon C."/>
            <person name="Castanera R."/>
            <person name="Culley D."/>
            <person name="Daum C."/>
            <person name="Ezra D."/>
            <person name="Gonzalez J."/>
            <person name="Henrissat B."/>
            <person name="Kuo A."/>
            <person name="Liang C."/>
            <person name="Lipzen A."/>
            <person name="Lutzoni F."/>
            <person name="Magnuson J."/>
            <person name="Mondo S."/>
            <person name="Nolan M."/>
            <person name="Ohm R."/>
            <person name="Pangilinan J."/>
            <person name="Park H.-J."/>
            <person name="Ramirez L."/>
            <person name="Alfaro M."/>
            <person name="Sun H."/>
            <person name="Tritt A."/>
            <person name="Yoshinaga Y."/>
            <person name="Zwiers L.-H."/>
            <person name="Turgeon B."/>
            <person name="Goodwin S."/>
            <person name="Spatafora J."/>
            <person name="Crous P."/>
            <person name="Grigoriev I."/>
        </authorList>
    </citation>
    <scope>NUCLEOTIDE SEQUENCE</scope>
    <source>
        <strain evidence="4">CBS 675.92</strain>
    </source>
</reference>
<accession>A0A6A5TJF5</accession>